<keyword evidence="1" id="KW-1133">Transmembrane helix</keyword>
<evidence type="ECO:0000313" key="2">
    <source>
        <dbReference type="EMBL" id="SEM26082.1"/>
    </source>
</evidence>
<keyword evidence="3" id="KW-1185">Reference proteome</keyword>
<gene>
    <name evidence="2" type="ORF">SAMN05661044_04707</name>
</gene>
<dbReference type="AlphaFoldDB" id="A0A1H7WWX3"/>
<organism evidence="2 3">
    <name type="scientific">Olivibacter domesticus</name>
    <name type="common">Pseudosphingobacterium domesticum</name>
    <dbReference type="NCBI Taxonomy" id="407022"/>
    <lineage>
        <taxon>Bacteria</taxon>
        <taxon>Pseudomonadati</taxon>
        <taxon>Bacteroidota</taxon>
        <taxon>Sphingobacteriia</taxon>
        <taxon>Sphingobacteriales</taxon>
        <taxon>Sphingobacteriaceae</taxon>
        <taxon>Olivibacter</taxon>
    </lineage>
</organism>
<accession>A0A1H7WWX3</accession>
<reference evidence="3" key="1">
    <citation type="submission" date="2016-10" db="EMBL/GenBank/DDBJ databases">
        <authorList>
            <person name="Varghese N."/>
            <person name="Submissions S."/>
        </authorList>
    </citation>
    <scope>NUCLEOTIDE SEQUENCE [LARGE SCALE GENOMIC DNA]</scope>
    <source>
        <strain evidence="3">DSM 18733</strain>
    </source>
</reference>
<dbReference type="STRING" id="407022.SAMN05661044_04707"/>
<dbReference type="EMBL" id="FOAF01000009">
    <property type="protein sequence ID" value="SEM26082.1"/>
    <property type="molecule type" value="Genomic_DNA"/>
</dbReference>
<proteinExistence type="predicted"/>
<evidence type="ECO:0000256" key="1">
    <source>
        <dbReference type="SAM" id="Phobius"/>
    </source>
</evidence>
<name>A0A1H7WWX3_OLID1</name>
<keyword evidence="1" id="KW-0472">Membrane</keyword>
<feature type="transmembrane region" description="Helical" evidence="1">
    <location>
        <begin position="6"/>
        <end position="30"/>
    </location>
</feature>
<dbReference type="Proteomes" id="UP000199421">
    <property type="component" value="Unassembled WGS sequence"/>
</dbReference>
<protein>
    <submittedName>
        <fullName evidence="2">Uncharacterized protein</fullName>
    </submittedName>
</protein>
<keyword evidence="1" id="KW-0812">Transmembrane</keyword>
<evidence type="ECO:0000313" key="3">
    <source>
        <dbReference type="Proteomes" id="UP000199421"/>
    </source>
</evidence>
<sequence length="116" mass="13614">MLNQKGIVVSTFAKLMLLYFMLAVVPVDFYHHHNLFTPLRIKGFSYSNNQHPERTVSLSSYCLICNIHFDKKYDLAQINFEINPLESVVFRFFNEIRFFFQMAVLDITSRGPPFAL</sequence>